<evidence type="ECO:0000259" key="1">
    <source>
        <dbReference type="PROSITE" id="PS50105"/>
    </source>
</evidence>
<name>A0AAY4C7J0_9TELE</name>
<dbReference type="PANTHER" id="PTHR16155">
    <property type="entry name" value="DED DOMAIN-CONTAINING PROTEIN"/>
    <property type="match status" value="1"/>
</dbReference>
<dbReference type="Gene3D" id="1.10.150.50">
    <property type="entry name" value="Transcription Factor, Ets-1"/>
    <property type="match status" value="1"/>
</dbReference>
<dbReference type="GO" id="GO:0005737">
    <property type="term" value="C:cytoplasm"/>
    <property type="evidence" value="ECO:0007669"/>
    <property type="project" value="TreeGrafter"/>
</dbReference>
<dbReference type="Proteomes" id="UP000694580">
    <property type="component" value="Chromosome 9"/>
</dbReference>
<organism evidence="2 3">
    <name type="scientific">Denticeps clupeoides</name>
    <name type="common">denticle herring</name>
    <dbReference type="NCBI Taxonomy" id="299321"/>
    <lineage>
        <taxon>Eukaryota</taxon>
        <taxon>Metazoa</taxon>
        <taxon>Chordata</taxon>
        <taxon>Craniata</taxon>
        <taxon>Vertebrata</taxon>
        <taxon>Euteleostomi</taxon>
        <taxon>Actinopterygii</taxon>
        <taxon>Neopterygii</taxon>
        <taxon>Teleostei</taxon>
        <taxon>Clupei</taxon>
        <taxon>Clupeiformes</taxon>
        <taxon>Denticipitoidei</taxon>
        <taxon>Denticipitidae</taxon>
        <taxon>Denticeps</taxon>
    </lineage>
</organism>
<dbReference type="Pfam" id="PF07647">
    <property type="entry name" value="SAM_2"/>
    <property type="match status" value="1"/>
</dbReference>
<accession>A0AAY4C7J0</accession>
<proteinExistence type="predicted"/>
<feature type="domain" description="SAM" evidence="1">
    <location>
        <begin position="26"/>
        <end position="72"/>
    </location>
</feature>
<dbReference type="PROSITE" id="PS50105">
    <property type="entry name" value="SAM_DOMAIN"/>
    <property type="match status" value="1"/>
</dbReference>
<keyword evidence="3" id="KW-1185">Reference proteome</keyword>
<evidence type="ECO:0000313" key="3">
    <source>
        <dbReference type="Proteomes" id="UP000694580"/>
    </source>
</evidence>
<dbReference type="PANTHER" id="PTHR16155:SF20">
    <property type="entry name" value="STERILE ALPHA MOTIF DOMAIN-CONTAINING PROTEIN 9-LIKE"/>
    <property type="match status" value="1"/>
</dbReference>
<reference evidence="2" key="3">
    <citation type="submission" date="2025-09" db="UniProtKB">
        <authorList>
            <consortium name="Ensembl"/>
        </authorList>
    </citation>
    <scope>IDENTIFICATION</scope>
</reference>
<sequence length="1508" mass="172108">MDEPRTTEDDGQNVPAGQLPAEIKSWTAGDVRQWILGLSSVDSECADALYNQKITGESLLLLDKSDLKDVGIELGPSKIIIHKRDELIKLKEEQLNAPGTQSGGKCKPYPFIRFHEAYRYRENSSLDVPESGPSNLIEPCHEFKAYINTENATKDGKMKKFTDEVIRFGAACMNCRSNGTIHFGVGDKPDYTHGQILGTSVDDTEAFGNALIDAIEGHFEHKHVEAAKRCIKPPRFVEVLRPDMTSAEKYVIEVDIEPASTVCEESFYSINNMDTRKSRKKKQREANDNAKECKFFYIRDGSSSVDLFAQDTSNRRMEKYNKYVAEDIPKNSTMRKEAEEKHLTVVKNSVQGSKLCEMITGASHSLDKSHFERYVLVANKSHPVQLESLAFLREMDLTAVLDFDPESEEKGLKQFFEDRNTNVHTPAEYKITEAVEDLARKLKLTRITSWVFCNGVTNREDPSDIDSWLTMKGSSIRDVISFLCRGEVLPPKKFLVIFLLLSDVCGNKDPMLEAFNMFLQELRGTGQVLCICENERSFLCWRDLIETRYGVNISERCIYKLSFAEINGTVLSLWSNNRRSIRFLPCGGGSKVIFTKKVEGSLDTLSVLCVNQCDGGSDDKALIEERFYKGGKVSWWNFYFSEQPGSMPFIKRDKFAYILETIIPDLCSLRKACVLFNVQHLPGCGGSTLAMHVLWELKDKFRCAVLKDKTADKTEIARQVVQLLTYETTKQSPPLPVLLMIDDFEDKNTVCDLQQTIEEECLKKILGFKSPQVIILNCMRAEVWEQTEATANTVFIGNKLSEQEQRLFQTKLEEIEKIYKNAETFYGFMILKKNFSPDYIRGVAKNTLKNFNLHHKQAQLIAVMFLLDFYGNSAKLSVPLCETFLGLQTQSNSTSCKVEDGFGKFATILTRCVVQAKVVFEAVRVFHPSMAEHCLDELTHTYSVSKAEIINLLLTEDKFYECIQGKEKLMQDVHNMLVRRCLSWFSPLIEAISNETPGSEETVLFNAAKRFEKHAVIAQLLSRYHYIKKKNFTEAKEWAKQARELEKDNSYICDTSAQVLKHELRHAITNDKDDPIKPHSLGRYLKMAESATDAFRQTQAIAKKENAQRLQSKGDYSPYNTAGCLGEVQVGVIVIELLEKIPVFSLDQIRQNILSRVLSGSLKIQNVCANDTLKHKHVNYYHVLQEFTEFLSNLKVNIRKQFDFLDCFFVNLGQFFDQKDIREARTQQELFSCFKRYVDFFCKTDASDLIRNKNLHDMLKARTFLEKNKADTYSGLLQYLSKTNSGPIMENIVCQYYRIRKICCSLRDDVNLIYACVVLSVVKPESQHKMPYNELIRVLGSVLGRPIPQSENLAVHFIAVVLLWPDRHSVGITTGKLRSYLSQLKSTFTNEMKSVYNGKRPVAHFYLGKKQGYDRLICRKDIEKCVEPDQNTFQWENGKIWKHGGVRQLLYRVEGEVKDNYILADTADPEVKVEVSPLFKKLLTGRGGHRVSFFVGFTIKGPVAIDIE</sequence>
<dbReference type="InterPro" id="IPR013761">
    <property type="entry name" value="SAM/pointed_sf"/>
</dbReference>
<evidence type="ECO:0000313" key="2">
    <source>
        <dbReference type="Ensembl" id="ENSDCDP00010028789.1"/>
    </source>
</evidence>
<dbReference type="SMART" id="SM00454">
    <property type="entry name" value="SAM"/>
    <property type="match status" value="1"/>
</dbReference>
<dbReference type="GeneTree" id="ENSGT00390000013973"/>
<reference evidence="2" key="2">
    <citation type="submission" date="2025-08" db="UniProtKB">
        <authorList>
            <consortium name="Ensembl"/>
        </authorList>
    </citation>
    <scope>IDENTIFICATION</scope>
</reference>
<dbReference type="SUPFAM" id="SSF47769">
    <property type="entry name" value="SAM/Pointed domain"/>
    <property type="match status" value="1"/>
</dbReference>
<reference evidence="2 3" key="1">
    <citation type="submission" date="2020-06" db="EMBL/GenBank/DDBJ databases">
        <authorList>
            <consortium name="Wellcome Sanger Institute Data Sharing"/>
        </authorList>
    </citation>
    <scope>NUCLEOTIDE SEQUENCE [LARGE SCALE GENOMIC DNA]</scope>
</reference>
<gene>
    <name evidence="2" type="primary">SAMD9</name>
</gene>
<dbReference type="InterPro" id="IPR001660">
    <property type="entry name" value="SAM"/>
</dbReference>
<dbReference type="Ensembl" id="ENSDCDT00010035565.1">
    <property type="protein sequence ID" value="ENSDCDP00010028789.1"/>
    <property type="gene ID" value="ENSDCDG00010018169.1"/>
</dbReference>
<protein>
    <recommendedName>
        <fullName evidence="1">SAM domain-containing protein</fullName>
    </recommendedName>
</protein>